<dbReference type="AlphaFoldDB" id="A0A5S4HH61"/>
<reference evidence="3 4" key="1">
    <citation type="submission" date="2019-05" db="EMBL/GenBank/DDBJ databases">
        <title>Draft genome sequence of Actinomadura geliboluensis A8036.</title>
        <authorList>
            <person name="Saricaoglu S."/>
            <person name="Isik K."/>
        </authorList>
    </citation>
    <scope>NUCLEOTIDE SEQUENCE [LARGE SCALE GENOMIC DNA]</scope>
    <source>
        <strain evidence="3 4">A8036</strain>
    </source>
</reference>
<sequence length="138" mass="14368">MSSTTSRIVRLIALTDGLPQPEHFTVEQAPMPVPDDGEVLVRNRFFQVFPSLRPLIGGGVEGTPFPALRPGDALFGAAIGEVVAAPTGSTSWTATARPARRRATEPPAVASRPSTPRSPASPSSATPSPPNSTSNRTA</sequence>
<name>A0A5S4HH61_9ACTN</name>
<dbReference type="Gene3D" id="3.90.180.10">
    <property type="entry name" value="Medium-chain alcohol dehydrogenases, catalytic domain"/>
    <property type="match status" value="1"/>
</dbReference>
<evidence type="ECO:0000256" key="1">
    <source>
        <dbReference type="SAM" id="MobiDB-lite"/>
    </source>
</evidence>
<dbReference type="EMBL" id="VCKZ01000107">
    <property type="protein sequence ID" value="TMR38320.1"/>
    <property type="molecule type" value="Genomic_DNA"/>
</dbReference>
<gene>
    <name evidence="3" type="ORF">ETD96_16590</name>
</gene>
<dbReference type="Proteomes" id="UP000305238">
    <property type="component" value="Unassembled WGS sequence"/>
</dbReference>
<evidence type="ECO:0000313" key="3">
    <source>
        <dbReference type="EMBL" id="TMR38320.1"/>
    </source>
</evidence>
<comment type="caution">
    <text evidence="3">The sequence shown here is derived from an EMBL/GenBank/DDBJ whole genome shotgun (WGS) entry which is preliminary data.</text>
</comment>
<evidence type="ECO:0000313" key="4">
    <source>
        <dbReference type="Proteomes" id="UP000305238"/>
    </source>
</evidence>
<protein>
    <recommendedName>
        <fullName evidence="2">Oxidoreductase N-terminal domain-containing protein</fullName>
    </recommendedName>
</protein>
<evidence type="ECO:0000259" key="2">
    <source>
        <dbReference type="Pfam" id="PF16884"/>
    </source>
</evidence>
<organism evidence="3 4">
    <name type="scientific">Actinomadura geliboluensis</name>
    <dbReference type="NCBI Taxonomy" id="882440"/>
    <lineage>
        <taxon>Bacteria</taxon>
        <taxon>Bacillati</taxon>
        <taxon>Actinomycetota</taxon>
        <taxon>Actinomycetes</taxon>
        <taxon>Streptosporangiales</taxon>
        <taxon>Thermomonosporaceae</taxon>
        <taxon>Actinomadura</taxon>
    </lineage>
</organism>
<proteinExistence type="predicted"/>
<feature type="domain" description="Oxidoreductase N-terminal" evidence="2">
    <location>
        <begin position="9"/>
        <end position="85"/>
    </location>
</feature>
<accession>A0A5S4HH61</accession>
<dbReference type="InterPro" id="IPR041694">
    <property type="entry name" value="ADH_N_2"/>
</dbReference>
<dbReference type="InterPro" id="IPR011032">
    <property type="entry name" value="GroES-like_sf"/>
</dbReference>
<dbReference type="SUPFAM" id="SSF50129">
    <property type="entry name" value="GroES-like"/>
    <property type="match status" value="1"/>
</dbReference>
<keyword evidence="4" id="KW-1185">Reference proteome</keyword>
<dbReference type="Pfam" id="PF16884">
    <property type="entry name" value="ADH_N_2"/>
    <property type="match status" value="1"/>
</dbReference>
<feature type="compositionally biased region" description="Low complexity" evidence="1">
    <location>
        <begin position="105"/>
        <end position="138"/>
    </location>
</feature>
<feature type="region of interest" description="Disordered" evidence="1">
    <location>
        <begin position="86"/>
        <end position="138"/>
    </location>
</feature>
<dbReference type="RefSeq" id="WP_138637369.1">
    <property type="nucleotide sequence ID" value="NZ_VCKZ01000107.1"/>
</dbReference>
<dbReference type="OrthoDB" id="9805663at2"/>